<name>A0A6A3IRH8_9STRA</name>
<accession>A0A6A3IRH8</accession>
<dbReference type="PANTHER" id="PTHR46586">
    <property type="entry name" value="ANKYRIN REPEAT-CONTAINING PROTEIN"/>
    <property type="match status" value="1"/>
</dbReference>
<dbReference type="SMART" id="SM00248">
    <property type="entry name" value="ANK"/>
    <property type="match status" value="6"/>
</dbReference>
<dbReference type="Gene3D" id="1.25.40.20">
    <property type="entry name" value="Ankyrin repeat-containing domain"/>
    <property type="match status" value="3"/>
</dbReference>
<dbReference type="InterPro" id="IPR002110">
    <property type="entry name" value="Ankyrin_rpt"/>
</dbReference>
<dbReference type="PANTHER" id="PTHR46586:SF3">
    <property type="entry name" value="ANKYRIN REPEAT-CONTAINING PROTEIN"/>
    <property type="match status" value="1"/>
</dbReference>
<dbReference type="InterPro" id="IPR052050">
    <property type="entry name" value="SecEffector_AnkRepeat"/>
</dbReference>
<comment type="caution">
    <text evidence="1">The sequence shown here is derived from an EMBL/GenBank/DDBJ whole genome shotgun (WGS) entry which is preliminary data.</text>
</comment>
<evidence type="ECO:0000313" key="1">
    <source>
        <dbReference type="EMBL" id="KAE8984497.1"/>
    </source>
</evidence>
<sequence>MFVDSSVELPLAKACKFGSLTLLDRILESQVGVEFDEDSSWSLRSLMQSETFYQHHQFTYSLSEAVRRSDLDMTKWLFLHFRGGFSVSRKVVEEAATVGDIEILEYFLDNDVNVGSDGEKSNEEMDLARHVLWGGKDAANAIRAGRPEVALWLYEYVNVEHRHEHETLKAAAAMGDVQLFEWLQEKIDLDIEISIREVAANGHLDMVKALYEQDFEEEDMHFDRGVLVAAAEKGQLDVVRWLIELDGDLEEYHSDSDLDSESDGYRSGGESTHTAVNLMHRPHITNVGGEASVAMDVAAMNGHLEVAKYLFACVDKPLNKKGRWREKERLDRTLEAIWGMFDREHYSTYLSEETMLVAARNGWLDVVKWLYEEPGINPRINLFGIYDFLAKKLHTAIDIAATNGHLLIVQYLHEVGQQAAALELDWQQRKREKVKHKLLNDPFYYSLTYTNGVKPERPIRAQCTTEAMDGAAANGHFEVVRWLHENRTEGCTTDAMDCAARNGHLELVQYLHEHRKEGCTLNAMDGAASNGHLEVVKWLHGHRSEGCSSKAMDGAASGGYLAVVQWLHETRHEGCTSAAMDGAAGGGHLEVVKWLHHNRPEGCTSAAMDGAAAAGALDVVVDASRSTVVQLRHVSLSFTQYTFQFAIRTKVVKWLHKNRSEGCTTAAMDRAAQRGDLKMIRWLHETRSEGCTTAAMGNAALGGHFEALLLLDRFTDEGCTNKAMASHVPEIREWASDQ</sequence>
<dbReference type="InterPro" id="IPR036770">
    <property type="entry name" value="Ankyrin_rpt-contain_sf"/>
</dbReference>
<dbReference type="AlphaFoldDB" id="A0A6A3IRH8"/>
<proteinExistence type="predicted"/>
<organism evidence="1 2">
    <name type="scientific">Phytophthora rubi</name>
    <dbReference type="NCBI Taxonomy" id="129364"/>
    <lineage>
        <taxon>Eukaryota</taxon>
        <taxon>Sar</taxon>
        <taxon>Stramenopiles</taxon>
        <taxon>Oomycota</taxon>
        <taxon>Peronosporomycetes</taxon>
        <taxon>Peronosporales</taxon>
        <taxon>Peronosporaceae</taxon>
        <taxon>Phytophthora</taxon>
    </lineage>
</organism>
<dbReference type="Proteomes" id="UP000429607">
    <property type="component" value="Unassembled WGS sequence"/>
</dbReference>
<protein>
    <submittedName>
        <fullName evidence="1">Uncharacterized protein</fullName>
    </submittedName>
</protein>
<dbReference type="Pfam" id="PF12796">
    <property type="entry name" value="Ank_2"/>
    <property type="match status" value="1"/>
</dbReference>
<evidence type="ECO:0000313" key="2">
    <source>
        <dbReference type="Proteomes" id="UP000429607"/>
    </source>
</evidence>
<dbReference type="EMBL" id="QXFV01002692">
    <property type="protein sequence ID" value="KAE8984497.1"/>
    <property type="molecule type" value="Genomic_DNA"/>
</dbReference>
<gene>
    <name evidence="1" type="ORF">PR001_g23158</name>
</gene>
<dbReference type="SUPFAM" id="SSF48403">
    <property type="entry name" value="Ankyrin repeat"/>
    <property type="match status" value="2"/>
</dbReference>
<reference evidence="1 2" key="1">
    <citation type="submission" date="2018-09" db="EMBL/GenBank/DDBJ databases">
        <title>Genomic investigation of the strawberry pathogen Phytophthora fragariae indicates pathogenicity is determined by transcriptional variation in three key races.</title>
        <authorList>
            <person name="Adams T.M."/>
            <person name="Armitage A.D."/>
            <person name="Sobczyk M.K."/>
            <person name="Bates H.J."/>
            <person name="Dunwell J.M."/>
            <person name="Nellist C.F."/>
            <person name="Harrison R.J."/>
        </authorList>
    </citation>
    <scope>NUCLEOTIDE SEQUENCE [LARGE SCALE GENOMIC DNA]</scope>
    <source>
        <strain evidence="1 2">SCRP249</strain>
    </source>
</reference>